<dbReference type="InterPro" id="IPR045808">
    <property type="entry name" value="Hr_FBXL5"/>
</dbReference>
<evidence type="ECO:0000256" key="3">
    <source>
        <dbReference type="ARBA" id="ARBA00022786"/>
    </source>
</evidence>
<evidence type="ECO:0000259" key="6">
    <source>
        <dbReference type="PROSITE" id="PS50181"/>
    </source>
</evidence>
<dbReference type="SMART" id="SM00367">
    <property type="entry name" value="LRR_CC"/>
    <property type="match status" value="3"/>
</dbReference>
<dbReference type="Gene3D" id="1.20.1280.50">
    <property type="match status" value="1"/>
</dbReference>
<evidence type="ECO:0000256" key="5">
    <source>
        <dbReference type="SAM" id="MobiDB-lite"/>
    </source>
</evidence>
<feature type="region of interest" description="Disordered" evidence="5">
    <location>
        <begin position="269"/>
        <end position="301"/>
    </location>
</feature>
<dbReference type="InterPro" id="IPR001810">
    <property type="entry name" value="F-box_dom"/>
</dbReference>
<sequence length="608" mass="68181">MAPFPEEVDVFSVPHSRMKRLVEVYNEKLGCTDFADYGALESLLHELYQTFREFRCHEQIENQLIMTKLKKKLKALSIHDSAVCNCHSDNRLSDMLALVRDGYSCTNKSATERVNYGLKLQHALIEFTEKFLPHMKEEEEVFQPMLIQYFGYEELKLLKERVIREHTKWQQQCSQEKCHIELENVDQKADSDEDDTDELPSWADMPQEILFDIFSRLNARDLSICGGVCKSWYGVSREPALWKELMPVHWALGLWDHVPLWPDPYYESKKGKGHADEDADFDESSGSSSDEDSPSSPSADTLRKEATVLNCLVKYLLPVVGNGVRKVVLATSHALNSRLLRSILKLCPKVCHLDISYTGIGDTSFKGLEEHGACSQLEHVDLSGCSMLTDVGLSRLAQCLLQRRRASTNVCPASLWQDALTWHCDRYNIGSSPSSNLSFNSLDAWDTPAEAVSQSTSVVVHGRSRFCDGCPFRSRCNGIVNVLSELDLSDSDGAASLNLSTKQDPTQEGSSSLGGLRHLNLSGCFNIADSGLLYLANWDLLSHLEYLDVSGCFQLTGEGLRELMLGTPRLQPTNLFYCDYVDNGPFQDTANGCQNLQCFSRACCQSGE</sequence>
<dbReference type="AlphaFoldDB" id="A0A9D4QF77"/>
<dbReference type="SUPFAM" id="SSF52047">
    <property type="entry name" value="RNI-like"/>
    <property type="match status" value="1"/>
</dbReference>
<dbReference type="InterPro" id="IPR032675">
    <property type="entry name" value="LRR_dom_sf"/>
</dbReference>
<protein>
    <recommendedName>
        <fullName evidence="6">F-box domain-containing protein</fullName>
    </recommendedName>
</protein>
<evidence type="ECO:0000313" key="8">
    <source>
        <dbReference type="Proteomes" id="UP000821837"/>
    </source>
</evidence>
<dbReference type="Pfam" id="PF13516">
    <property type="entry name" value="LRR_6"/>
    <property type="match status" value="3"/>
</dbReference>
<gene>
    <name evidence="7" type="ORF">HPB52_003933</name>
</gene>
<dbReference type="PANTHER" id="PTHR13318">
    <property type="entry name" value="PARTNER OF PAIRED, ISOFORM B-RELATED"/>
    <property type="match status" value="1"/>
</dbReference>
<reference evidence="7" key="1">
    <citation type="journal article" date="2020" name="Cell">
        <title>Large-Scale Comparative Analyses of Tick Genomes Elucidate Their Genetic Diversity and Vector Capacities.</title>
        <authorList>
            <consortium name="Tick Genome and Microbiome Consortium (TIGMIC)"/>
            <person name="Jia N."/>
            <person name="Wang J."/>
            <person name="Shi W."/>
            <person name="Du L."/>
            <person name="Sun Y."/>
            <person name="Zhan W."/>
            <person name="Jiang J.F."/>
            <person name="Wang Q."/>
            <person name="Zhang B."/>
            <person name="Ji P."/>
            <person name="Bell-Sakyi L."/>
            <person name="Cui X.M."/>
            <person name="Yuan T.T."/>
            <person name="Jiang B.G."/>
            <person name="Yang W.F."/>
            <person name="Lam T.T."/>
            <person name="Chang Q.C."/>
            <person name="Ding S.J."/>
            <person name="Wang X.J."/>
            <person name="Zhu J.G."/>
            <person name="Ruan X.D."/>
            <person name="Zhao L."/>
            <person name="Wei J.T."/>
            <person name="Ye R.Z."/>
            <person name="Que T.C."/>
            <person name="Du C.H."/>
            <person name="Zhou Y.H."/>
            <person name="Cheng J.X."/>
            <person name="Dai P.F."/>
            <person name="Guo W.B."/>
            <person name="Han X.H."/>
            <person name="Huang E.J."/>
            <person name="Li L.F."/>
            <person name="Wei W."/>
            <person name="Gao Y.C."/>
            <person name="Liu J.Z."/>
            <person name="Shao H.Z."/>
            <person name="Wang X."/>
            <person name="Wang C.C."/>
            <person name="Yang T.C."/>
            <person name="Huo Q.B."/>
            <person name="Li W."/>
            <person name="Chen H.Y."/>
            <person name="Chen S.E."/>
            <person name="Zhou L.G."/>
            <person name="Ni X.B."/>
            <person name="Tian J.H."/>
            <person name="Sheng Y."/>
            <person name="Liu T."/>
            <person name="Pan Y.S."/>
            <person name="Xia L.Y."/>
            <person name="Li J."/>
            <person name="Zhao F."/>
            <person name="Cao W.C."/>
        </authorList>
    </citation>
    <scope>NUCLEOTIDE SEQUENCE</scope>
    <source>
        <strain evidence="7">Rsan-2018</strain>
    </source>
</reference>
<keyword evidence="8" id="KW-1185">Reference proteome</keyword>
<dbReference type="PROSITE" id="PS50181">
    <property type="entry name" value="FBOX"/>
    <property type="match status" value="1"/>
</dbReference>
<dbReference type="InterPro" id="IPR006553">
    <property type="entry name" value="Leu-rich_rpt_Cys-con_subtyp"/>
</dbReference>
<keyword evidence="2" id="KW-0479">Metal-binding</keyword>
<evidence type="ECO:0000256" key="4">
    <source>
        <dbReference type="ARBA" id="ARBA00023004"/>
    </source>
</evidence>
<feature type="compositionally biased region" description="Acidic residues" evidence="5">
    <location>
        <begin position="277"/>
        <end position="293"/>
    </location>
</feature>
<organism evidence="7 8">
    <name type="scientific">Rhipicephalus sanguineus</name>
    <name type="common">Brown dog tick</name>
    <name type="synonym">Ixodes sanguineus</name>
    <dbReference type="NCBI Taxonomy" id="34632"/>
    <lineage>
        <taxon>Eukaryota</taxon>
        <taxon>Metazoa</taxon>
        <taxon>Ecdysozoa</taxon>
        <taxon>Arthropoda</taxon>
        <taxon>Chelicerata</taxon>
        <taxon>Arachnida</taxon>
        <taxon>Acari</taxon>
        <taxon>Parasitiformes</taxon>
        <taxon>Ixodida</taxon>
        <taxon>Ixodoidea</taxon>
        <taxon>Ixodidae</taxon>
        <taxon>Rhipicephalinae</taxon>
        <taxon>Rhipicephalus</taxon>
        <taxon>Rhipicephalus</taxon>
    </lineage>
</organism>
<dbReference type="Gene3D" id="1.20.120.520">
    <property type="entry name" value="nmb1532 protein domain like"/>
    <property type="match status" value="1"/>
</dbReference>
<evidence type="ECO:0000313" key="7">
    <source>
        <dbReference type="EMBL" id="KAH7975638.1"/>
    </source>
</evidence>
<dbReference type="EMBL" id="JABSTV010001246">
    <property type="protein sequence ID" value="KAH7975638.1"/>
    <property type="molecule type" value="Genomic_DNA"/>
</dbReference>
<dbReference type="CDD" id="cd12109">
    <property type="entry name" value="Hr_FBXL5"/>
    <property type="match status" value="1"/>
</dbReference>
<accession>A0A9D4QF77</accession>
<evidence type="ECO:0000256" key="1">
    <source>
        <dbReference type="ARBA" id="ARBA00022490"/>
    </source>
</evidence>
<dbReference type="SUPFAM" id="SSF81383">
    <property type="entry name" value="F-box domain"/>
    <property type="match status" value="1"/>
</dbReference>
<dbReference type="GO" id="GO:0006879">
    <property type="term" value="P:intracellular iron ion homeostasis"/>
    <property type="evidence" value="ECO:0007669"/>
    <property type="project" value="InterPro"/>
</dbReference>
<name>A0A9D4QF77_RHISA</name>
<dbReference type="GO" id="GO:0019005">
    <property type="term" value="C:SCF ubiquitin ligase complex"/>
    <property type="evidence" value="ECO:0007669"/>
    <property type="project" value="TreeGrafter"/>
</dbReference>
<dbReference type="OrthoDB" id="10257471at2759"/>
<dbReference type="InterPro" id="IPR001611">
    <property type="entry name" value="Leu-rich_rpt"/>
</dbReference>
<feature type="domain" description="F-box" evidence="6">
    <location>
        <begin position="199"/>
        <end position="245"/>
    </location>
</feature>
<dbReference type="GO" id="GO:0046872">
    <property type="term" value="F:metal ion binding"/>
    <property type="evidence" value="ECO:0007669"/>
    <property type="project" value="UniProtKB-KW"/>
</dbReference>
<dbReference type="GO" id="GO:0031146">
    <property type="term" value="P:SCF-dependent proteasomal ubiquitin-dependent protein catabolic process"/>
    <property type="evidence" value="ECO:0007669"/>
    <property type="project" value="TreeGrafter"/>
</dbReference>
<dbReference type="Pfam" id="PF12937">
    <property type="entry name" value="F-box-like"/>
    <property type="match status" value="1"/>
</dbReference>
<dbReference type="VEuPathDB" id="VectorBase:RSAN_047771"/>
<dbReference type="SMART" id="SM00256">
    <property type="entry name" value="FBOX"/>
    <property type="match status" value="1"/>
</dbReference>
<keyword evidence="4" id="KW-0408">Iron</keyword>
<keyword evidence="1" id="KW-0963">Cytoplasm</keyword>
<comment type="caution">
    <text evidence="7">The sequence shown here is derived from an EMBL/GenBank/DDBJ whole genome shotgun (WGS) entry which is preliminary data.</text>
</comment>
<dbReference type="Proteomes" id="UP000821837">
    <property type="component" value="Chromosome 10"/>
</dbReference>
<dbReference type="Gene3D" id="3.80.10.10">
    <property type="entry name" value="Ribonuclease Inhibitor"/>
    <property type="match status" value="2"/>
</dbReference>
<keyword evidence="3" id="KW-0833">Ubl conjugation pathway</keyword>
<dbReference type="PANTHER" id="PTHR13318:SF19">
    <property type="entry name" value="F-BOX_LRR-REPEAT PROTEIN 5"/>
    <property type="match status" value="1"/>
</dbReference>
<proteinExistence type="predicted"/>
<evidence type="ECO:0000256" key="2">
    <source>
        <dbReference type="ARBA" id="ARBA00022723"/>
    </source>
</evidence>
<reference evidence="7" key="2">
    <citation type="submission" date="2021-09" db="EMBL/GenBank/DDBJ databases">
        <authorList>
            <person name="Jia N."/>
            <person name="Wang J."/>
            <person name="Shi W."/>
            <person name="Du L."/>
            <person name="Sun Y."/>
            <person name="Zhan W."/>
            <person name="Jiang J."/>
            <person name="Wang Q."/>
            <person name="Zhang B."/>
            <person name="Ji P."/>
            <person name="Sakyi L.B."/>
            <person name="Cui X."/>
            <person name="Yuan T."/>
            <person name="Jiang B."/>
            <person name="Yang W."/>
            <person name="Lam T.T.-Y."/>
            <person name="Chang Q."/>
            <person name="Ding S."/>
            <person name="Wang X."/>
            <person name="Zhu J."/>
            <person name="Ruan X."/>
            <person name="Zhao L."/>
            <person name="Wei J."/>
            <person name="Que T."/>
            <person name="Du C."/>
            <person name="Cheng J."/>
            <person name="Dai P."/>
            <person name="Han X."/>
            <person name="Huang E."/>
            <person name="Gao Y."/>
            <person name="Liu J."/>
            <person name="Shao H."/>
            <person name="Ye R."/>
            <person name="Li L."/>
            <person name="Wei W."/>
            <person name="Wang X."/>
            <person name="Wang C."/>
            <person name="Huo Q."/>
            <person name="Li W."/>
            <person name="Guo W."/>
            <person name="Chen H."/>
            <person name="Chen S."/>
            <person name="Zhou L."/>
            <person name="Zhou L."/>
            <person name="Ni X."/>
            <person name="Tian J."/>
            <person name="Zhou Y."/>
            <person name="Sheng Y."/>
            <person name="Liu T."/>
            <person name="Pan Y."/>
            <person name="Xia L."/>
            <person name="Li J."/>
            <person name="Zhao F."/>
            <person name="Cao W."/>
        </authorList>
    </citation>
    <scope>NUCLEOTIDE SEQUENCE</scope>
    <source>
        <strain evidence="7">Rsan-2018</strain>
        <tissue evidence="7">Larvae</tissue>
    </source>
</reference>
<dbReference type="OMA" id="GEMFCGH"/>
<dbReference type="InterPro" id="IPR036047">
    <property type="entry name" value="F-box-like_dom_sf"/>
</dbReference>